<evidence type="ECO:0000313" key="5">
    <source>
        <dbReference type="EMBL" id="KAH9501276.1"/>
    </source>
</evidence>
<dbReference type="Pfam" id="PF17921">
    <property type="entry name" value="Integrase_H2C2"/>
    <property type="match status" value="1"/>
</dbReference>
<protein>
    <submittedName>
        <fullName evidence="5">Uncharacterized protein</fullName>
    </submittedName>
</protein>
<dbReference type="GO" id="GO:0008270">
    <property type="term" value="F:zinc ion binding"/>
    <property type="evidence" value="ECO:0007669"/>
    <property type="project" value="UniProtKB-KW"/>
</dbReference>
<evidence type="ECO:0000259" key="4">
    <source>
        <dbReference type="PROSITE" id="PS50994"/>
    </source>
</evidence>
<sequence length="1590" mass="183707">MVILPDDLKLRLASARRNVSFLPIRRWDMARTEQLRSELDELNQRVIDLVGEQEVPQDEISKMADYNTKLDLYIEHLKKINAVVVQNHFDNLDYTGGVHRSSTPFNSIINDFGNMSISHESRPIKMDQLPNFDGKFAFWNSYKIMIENLLINNTSISEDLKKSMLLKTMKNDPEKFVTNLIGQRLSLAEIWSKVCVKFDDPQRAILEIKKDLESIPRIESENDVHNLKKTKEIVEGANLAVKNLNTDAMFYTINLIQAVAAKFYYKSQRHMLAKIRNFEQLVDYIDKLYDDALHYDYNKIRKDNVAKKPEPPKRSNSTAAISMYHCLICEKFHRNNFECLKDYDVKTAADLIKTKRLCFKCLKKGHVSKNCHMASKLKCDKCPRQHATEMHDVIIEMFQTKPKVVDESRPVTEEPTVGSTAAISFVDHFKNVFDIEKMSKSENRPLLYGSCNGFQSRMLLDNGSDISLIDEDLVIDNPNDVNKKCTVYSSSPLGGTETSRRKISLEIRRAAKKISIDLFPIKMYDKNLVIIGTDNLSYFYDQQPDFLEIPTIFGTIRYKARRDFANVCNVNMCIEPTIDLSKNENSIDEPIVESPDEELVLESEHELLDLEVKNELNMDEVEVDDDIKIERKDNGRYEARLPFLSDLRPKENFDKALIVLDRLIKRLVNKGMKDEYEKQLLAYVNNDQAVEVTDVHGYFLPHHPVFRESASTPLRVVFNGSFGLDALNQSLWKGNAHGLDVFDHLIKFRKGKYAVTADLSKAFLQVLIHPDDQRYLKFMWRNSNNELKIYQMKVLPFGLISSPAILTNVTKKLLSDHDLESIAKSIYMDDIIWATDSETELVTTVQLVKDCFQSSGFAMHKVHTNNAELSSRFESEYSIESKVLGTVWNVETDEIKSAIPSLNPVRTKRDLLSVIGKFFDPYGYLDPWKLRLRLIYRTVIKSEWDDLLSDEIISQIDDHVKDVNQLSNLKLQRYLPSDGEIHGFSDASANAYGYVIYVKKDHQLHYLFGKSKLTPCKVKTIVELELLALYELSKILYRIHSIFQNKISIWSDSMINLHRFKLSPNSQNRNIATQLMKTMKIINDVDISIRHIEGRKNPADLFSRIVNTKQFLKSIKFVIDTNDLDFSDNNVFSVYRISSISVRKFEYSDQIEEFEKLESIDQIIGFVEKLLPKGNTANDRWNLIHRFAQYGHDSSKLDSPFIEGDIIKLKTRDPEFSPIWIPKESRLAIALIKQHHEMAMHGGIKTTMASIQSIYYIPNLYHMVKKYIYYCKFCQVEKRKPVNQPFAPLPSTRTSFAAPFQAVCIDFFGPLRYRNGKKFYGLLVTCLVSRMIKIEVVNSLNAKAALTALNNIFLLCGTPLKIYSDNGTNLVRCEKEIGKFFDYLEEISKTDNRRIDWIFSPPNAPWYNGTAERLIAVVKRCLRTFDNEFKSMEDARSIFLKVESTINGRPLIQNDERWLSPFEVAYGRKQDPLINNNVEIGNVNKWIDYLSTVRYKFEKLWKNQYLNTLAQRNPPRSTDIKPGDFVLLPTEYRKRKDWPIAKVIESIASDDGIVRSVKIKLVDEDKNFIRPINGLVLLEAAGECREVNPV</sequence>
<reference evidence="5" key="2">
    <citation type="journal article" date="2022" name="Res Sq">
        <title>Comparative Genomics Reveals Insights into the Divergent Evolution of Astigmatic Mites and Household Pest Adaptations.</title>
        <authorList>
            <person name="Xiong Q."/>
            <person name="Wan A.T.-Y."/>
            <person name="Liu X.-Y."/>
            <person name="Fung C.S.-H."/>
            <person name="Xiao X."/>
            <person name="Malainual N."/>
            <person name="Hou J."/>
            <person name="Wang L."/>
            <person name="Wang M."/>
            <person name="Yang K."/>
            <person name="Cui Y."/>
            <person name="Leung E."/>
            <person name="Nong W."/>
            <person name="Shin S.-K."/>
            <person name="Au S."/>
            <person name="Jeong K.Y."/>
            <person name="Chew F.T."/>
            <person name="Hui J."/>
            <person name="Leung T.F."/>
            <person name="Tungtrongchitr A."/>
            <person name="Zhong N."/>
            <person name="Liu Z."/>
            <person name="Tsui S."/>
        </authorList>
    </citation>
    <scope>NUCLEOTIDE SEQUENCE</scope>
    <source>
        <strain evidence="5">Derf</strain>
        <tissue evidence="5">Whole organism</tissue>
    </source>
</reference>
<dbReference type="PROSITE" id="PS50878">
    <property type="entry name" value="RT_POL"/>
    <property type="match status" value="1"/>
</dbReference>
<evidence type="ECO:0000259" key="3">
    <source>
        <dbReference type="PROSITE" id="PS50878"/>
    </source>
</evidence>
<dbReference type="Gene3D" id="1.10.340.70">
    <property type="match status" value="1"/>
</dbReference>
<dbReference type="SUPFAM" id="SSF56672">
    <property type="entry name" value="DNA/RNA polymerases"/>
    <property type="match status" value="1"/>
</dbReference>
<dbReference type="InterPro" id="IPR012337">
    <property type="entry name" value="RNaseH-like_sf"/>
</dbReference>
<dbReference type="SUPFAM" id="SSF50630">
    <property type="entry name" value="Acid proteases"/>
    <property type="match status" value="1"/>
</dbReference>
<comment type="caution">
    <text evidence="5">The sequence shown here is derived from an EMBL/GenBank/DDBJ whole genome shotgun (WGS) entry which is preliminary data.</text>
</comment>
<feature type="domain" description="Reverse transcriptase" evidence="3">
    <location>
        <begin position="611"/>
        <end position="884"/>
    </location>
</feature>
<keyword evidence="1" id="KW-0862">Zinc</keyword>
<dbReference type="Gene3D" id="3.30.70.270">
    <property type="match status" value="1"/>
</dbReference>
<dbReference type="InterPro" id="IPR036397">
    <property type="entry name" value="RNaseH_sf"/>
</dbReference>
<evidence type="ECO:0000259" key="2">
    <source>
        <dbReference type="PROSITE" id="PS50158"/>
    </source>
</evidence>
<dbReference type="InterPro" id="IPR040676">
    <property type="entry name" value="DUF5641"/>
</dbReference>
<dbReference type="SUPFAM" id="SSF53098">
    <property type="entry name" value="Ribonuclease H-like"/>
    <property type="match status" value="1"/>
</dbReference>
<dbReference type="Pfam" id="PF05380">
    <property type="entry name" value="Peptidase_A17"/>
    <property type="match status" value="1"/>
</dbReference>
<dbReference type="Gene3D" id="3.10.10.10">
    <property type="entry name" value="HIV Type 1 Reverse Transcriptase, subunit A, domain 1"/>
    <property type="match status" value="1"/>
</dbReference>
<dbReference type="PANTHER" id="PTHR47331:SF1">
    <property type="entry name" value="GAG-LIKE PROTEIN"/>
    <property type="match status" value="1"/>
</dbReference>
<dbReference type="InterPro" id="IPR001878">
    <property type="entry name" value="Znf_CCHC"/>
</dbReference>
<keyword evidence="6" id="KW-1185">Reference proteome</keyword>
<evidence type="ECO:0000313" key="6">
    <source>
        <dbReference type="Proteomes" id="UP000790347"/>
    </source>
</evidence>
<dbReference type="GO" id="GO:0003676">
    <property type="term" value="F:nucleic acid binding"/>
    <property type="evidence" value="ECO:0007669"/>
    <property type="project" value="InterPro"/>
</dbReference>
<dbReference type="PROSITE" id="PS50994">
    <property type="entry name" value="INTEGRASE"/>
    <property type="match status" value="1"/>
</dbReference>
<feature type="domain" description="Integrase catalytic" evidence="4">
    <location>
        <begin position="1295"/>
        <end position="1469"/>
    </location>
</feature>
<dbReference type="Pfam" id="PF00078">
    <property type="entry name" value="RVT_1"/>
    <property type="match status" value="1"/>
</dbReference>
<dbReference type="InterPro" id="IPR043502">
    <property type="entry name" value="DNA/RNA_pol_sf"/>
</dbReference>
<dbReference type="GO" id="GO:0071897">
    <property type="term" value="P:DNA biosynthetic process"/>
    <property type="evidence" value="ECO:0007669"/>
    <property type="project" value="UniProtKB-ARBA"/>
</dbReference>
<dbReference type="Proteomes" id="UP000790347">
    <property type="component" value="Unassembled WGS sequence"/>
</dbReference>
<dbReference type="PANTHER" id="PTHR47331">
    <property type="entry name" value="PHD-TYPE DOMAIN-CONTAINING PROTEIN"/>
    <property type="match status" value="1"/>
</dbReference>
<name>A0A922HRJ5_DERFA</name>
<dbReference type="InterPro" id="IPR000477">
    <property type="entry name" value="RT_dom"/>
</dbReference>
<dbReference type="EMBL" id="ASGP02000006">
    <property type="protein sequence ID" value="KAH9501276.1"/>
    <property type="molecule type" value="Genomic_DNA"/>
</dbReference>
<dbReference type="InterPro" id="IPR043128">
    <property type="entry name" value="Rev_trsase/Diguanyl_cyclase"/>
</dbReference>
<evidence type="ECO:0000256" key="1">
    <source>
        <dbReference type="PROSITE-ProRule" id="PRU00047"/>
    </source>
</evidence>
<dbReference type="Pfam" id="PF18701">
    <property type="entry name" value="DUF5641"/>
    <property type="match status" value="1"/>
</dbReference>
<feature type="domain" description="CCHC-type" evidence="2">
    <location>
        <begin position="358"/>
        <end position="371"/>
    </location>
</feature>
<accession>A0A922HRJ5</accession>
<keyword evidence="1" id="KW-0863">Zinc-finger</keyword>
<keyword evidence="1" id="KW-0479">Metal-binding</keyword>
<dbReference type="GO" id="GO:0015074">
    <property type="term" value="P:DNA integration"/>
    <property type="evidence" value="ECO:0007669"/>
    <property type="project" value="InterPro"/>
</dbReference>
<dbReference type="InterPro" id="IPR001584">
    <property type="entry name" value="Integrase_cat-core"/>
</dbReference>
<dbReference type="PROSITE" id="PS50158">
    <property type="entry name" value="ZF_CCHC"/>
    <property type="match status" value="1"/>
</dbReference>
<reference evidence="5" key="1">
    <citation type="submission" date="2013-05" db="EMBL/GenBank/DDBJ databases">
        <authorList>
            <person name="Yim A.K.Y."/>
            <person name="Chan T.F."/>
            <person name="Ji K.M."/>
            <person name="Liu X.Y."/>
            <person name="Zhou J.W."/>
            <person name="Li R.Q."/>
            <person name="Yang K.Y."/>
            <person name="Li J."/>
            <person name="Li M."/>
            <person name="Law P.T.W."/>
            <person name="Wu Y.L."/>
            <person name="Cai Z.L."/>
            <person name="Qin H."/>
            <person name="Bao Y."/>
            <person name="Leung R.K.K."/>
            <person name="Ng P.K.S."/>
            <person name="Zou J."/>
            <person name="Zhong X.J."/>
            <person name="Ran P.X."/>
            <person name="Zhong N.S."/>
            <person name="Liu Z.G."/>
            <person name="Tsui S.K.W."/>
        </authorList>
    </citation>
    <scope>NUCLEOTIDE SEQUENCE</scope>
    <source>
        <strain evidence="5">Derf</strain>
        <tissue evidence="5">Whole organism</tissue>
    </source>
</reference>
<dbReference type="InterPro" id="IPR041588">
    <property type="entry name" value="Integrase_H2C2"/>
</dbReference>
<dbReference type="Gene3D" id="3.30.420.10">
    <property type="entry name" value="Ribonuclease H-like superfamily/Ribonuclease H"/>
    <property type="match status" value="1"/>
</dbReference>
<dbReference type="GO" id="GO:0042575">
    <property type="term" value="C:DNA polymerase complex"/>
    <property type="evidence" value="ECO:0007669"/>
    <property type="project" value="UniProtKB-ARBA"/>
</dbReference>
<organism evidence="5 6">
    <name type="scientific">Dermatophagoides farinae</name>
    <name type="common">American house dust mite</name>
    <dbReference type="NCBI Taxonomy" id="6954"/>
    <lineage>
        <taxon>Eukaryota</taxon>
        <taxon>Metazoa</taxon>
        <taxon>Ecdysozoa</taxon>
        <taxon>Arthropoda</taxon>
        <taxon>Chelicerata</taxon>
        <taxon>Arachnida</taxon>
        <taxon>Acari</taxon>
        <taxon>Acariformes</taxon>
        <taxon>Sarcoptiformes</taxon>
        <taxon>Astigmata</taxon>
        <taxon>Psoroptidia</taxon>
        <taxon>Analgoidea</taxon>
        <taxon>Pyroglyphidae</taxon>
        <taxon>Dermatophagoidinae</taxon>
        <taxon>Dermatophagoides</taxon>
    </lineage>
</organism>
<gene>
    <name evidence="5" type="ORF">DERF_012134</name>
</gene>
<proteinExistence type="predicted"/>
<dbReference type="InterPro" id="IPR021109">
    <property type="entry name" value="Peptidase_aspartic_dom_sf"/>
</dbReference>
<dbReference type="InterPro" id="IPR008042">
    <property type="entry name" value="Retrotrans_Pao"/>
</dbReference>